<sequence>MEGKAVLNVSESGLLSADFVRGVNLFLGAGFSTLAKNRFTKSLPVGDGLKDLLVKEFNLEPYASLDLAGLYAVLLADRRDALRDFLAKTFTVTDYDSRYDALRSLEVEFLYTTNIDDLPFKIFDARGGDDKRVLHDLTLYGAPRQPSEVVQFIPLHGNVRHEDSDFLFTPGQIASAFASDRQTWYVFQRELQARPTFFLGYGMRDAGVLQALQDGSSRSLVNRWILLRRHDEAASALYTSLGFHVIVGEAEDFLKFVADRTNPVTPAVVRSGRQIFTGQVPNIAEVAQRPIRNFFLGAEPEWSDAYSSQVVRRRINSAVKNSIFNGKHVAIVGLPLSGKTTILKQVAAELAADRPILYFDRITNPQADKIVAEHHGQAGKALIFVDNLIDSRDPIDLLVNKIGAQIVCAEQSIYFDSVGLRSMQARLDVHSSSDILIQDLQRIIDSIPVDIRRWHPDEIDMVEYDSSELGLFESFRRHVMDENLTSRFRSKLAEFEAKDSEAFDVYIMACYVAACRTIVSFDMIYTYLPKHRKEYGDVYDVIRRIDSFLVEVDLANDSDQDHFSVRSGALARVALRECSSRSFGRIFERFHTSVSTRLIVDYPVFRRYAYDNDFARKAFPRVEDGQRFYERLVRSTDNAYDYQHGAIYLSKMKSFTEAFSWIDTALSKSRGRVFSIRNTHARILFEANIDVLKRNVRDNTALQGIKESMDVLQGCIKNDARRSYHLLRYSDQAIQYAEIMSDQNSLDWLRHAYENLQQMVDQATVSQSRESYNLRKYRKLYSEVRLALISRKALS</sequence>
<gene>
    <name evidence="2" type="ORF">JMJ55_20680</name>
</gene>
<protein>
    <submittedName>
        <fullName evidence="2">SIR2 family protein</fullName>
    </submittedName>
</protein>
<reference evidence="2 3" key="1">
    <citation type="submission" date="2021-01" db="EMBL/GenBank/DDBJ databases">
        <title>Belnapia mucosa sp. nov. and Belnapia arida sp. nov., isolated from the Tabernas Desert (Almeria, Spain).</title>
        <authorList>
            <person name="Molina-Menor E."/>
            <person name="Vidal-Verdu A."/>
            <person name="Calonge A."/>
            <person name="Satari L."/>
            <person name="Pereto Magraner J."/>
            <person name="Porcar Miralles M."/>
        </authorList>
    </citation>
    <scope>NUCLEOTIDE SEQUENCE [LARGE SCALE GENOMIC DNA]</scope>
    <source>
        <strain evidence="2 3">T6</strain>
    </source>
</reference>
<evidence type="ECO:0000313" key="3">
    <source>
        <dbReference type="Proteomes" id="UP000606490"/>
    </source>
</evidence>
<dbReference type="InterPro" id="IPR027417">
    <property type="entry name" value="P-loop_NTPase"/>
</dbReference>
<dbReference type="Pfam" id="PF13289">
    <property type="entry name" value="SIR2_2"/>
    <property type="match status" value="1"/>
</dbReference>
<feature type="domain" description="Novel STAND NTPase 5" evidence="1">
    <location>
        <begin position="293"/>
        <end position="391"/>
    </location>
</feature>
<dbReference type="SUPFAM" id="SSF52540">
    <property type="entry name" value="P-loop containing nucleoside triphosphate hydrolases"/>
    <property type="match status" value="1"/>
</dbReference>
<organism evidence="2 3">
    <name type="scientific">Belnapia mucosa</name>
    <dbReference type="NCBI Taxonomy" id="2804532"/>
    <lineage>
        <taxon>Bacteria</taxon>
        <taxon>Pseudomonadati</taxon>
        <taxon>Pseudomonadota</taxon>
        <taxon>Alphaproteobacteria</taxon>
        <taxon>Acetobacterales</taxon>
        <taxon>Roseomonadaceae</taxon>
        <taxon>Belnapia</taxon>
    </lineage>
</organism>
<evidence type="ECO:0000259" key="1">
    <source>
        <dbReference type="Pfam" id="PF25199"/>
    </source>
</evidence>
<accession>A0ABS1V7W6</accession>
<dbReference type="Pfam" id="PF25199">
    <property type="entry name" value="nSTAND_NTPase5"/>
    <property type="match status" value="1"/>
</dbReference>
<proteinExistence type="predicted"/>
<keyword evidence="3" id="KW-1185">Reference proteome</keyword>
<dbReference type="Proteomes" id="UP000606490">
    <property type="component" value="Unassembled WGS sequence"/>
</dbReference>
<dbReference type="RefSeq" id="WP_202827503.1">
    <property type="nucleotide sequence ID" value="NZ_JAEUXJ010000010.1"/>
</dbReference>
<dbReference type="InterPro" id="IPR057574">
    <property type="entry name" value="nSTAND_NTPase5_dom"/>
</dbReference>
<comment type="caution">
    <text evidence="2">The sequence shown here is derived from an EMBL/GenBank/DDBJ whole genome shotgun (WGS) entry which is preliminary data.</text>
</comment>
<evidence type="ECO:0000313" key="2">
    <source>
        <dbReference type="EMBL" id="MBL6457757.1"/>
    </source>
</evidence>
<dbReference type="EMBL" id="JAEUXJ010000010">
    <property type="protein sequence ID" value="MBL6457757.1"/>
    <property type="molecule type" value="Genomic_DNA"/>
</dbReference>
<name>A0ABS1V7W6_9PROT</name>